<evidence type="ECO:0000256" key="6">
    <source>
        <dbReference type="ARBA" id="ARBA00023136"/>
    </source>
</evidence>
<feature type="domain" description="ABC transporter" evidence="7">
    <location>
        <begin position="6"/>
        <end position="97"/>
    </location>
</feature>
<dbReference type="Gene3D" id="3.40.50.300">
    <property type="entry name" value="P-loop containing nucleotide triphosphate hydrolases"/>
    <property type="match status" value="2"/>
</dbReference>
<dbReference type="SUPFAM" id="SSF52540">
    <property type="entry name" value="P-loop containing nucleoside triphosphate hydrolases"/>
    <property type="match status" value="2"/>
</dbReference>
<evidence type="ECO:0000256" key="3">
    <source>
        <dbReference type="ARBA" id="ARBA00022741"/>
    </source>
</evidence>
<gene>
    <name evidence="8" type="ORF">S03H2_43073</name>
</gene>
<evidence type="ECO:0000259" key="7">
    <source>
        <dbReference type="Pfam" id="PF00005"/>
    </source>
</evidence>
<keyword evidence="5" id="KW-1278">Translocase</keyword>
<protein>
    <recommendedName>
        <fullName evidence="7">ABC transporter domain-containing protein</fullName>
    </recommendedName>
</protein>
<keyword evidence="3" id="KW-0547">Nucleotide-binding</keyword>
<dbReference type="GO" id="GO:0005524">
    <property type="term" value="F:ATP binding"/>
    <property type="evidence" value="ECO:0007669"/>
    <property type="project" value="UniProtKB-KW"/>
</dbReference>
<dbReference type="InterPro" id="IPR003439">
    <property type="entry name" value="ABC_transporter-like_ATP-bd"/>
</dbReference>
<organism evidence="8">
    <name type="scientific">marine sediment metagenome</name>
    <dbReference type="NCBI Taxonomy" id="412755"/>
    <lineage>
        <taxon>unclassified sequences</taxon>
        <taxon>metagenomes</taxon>
        <taxon>ecological metagenomes</taxon>
    </lineage>
</organism>
<dbReference type="Pfam" id="PF00005">
    <property type="entry name" value="ABC_tran"/>
    <property type="match status" value="2"/>
</dbReference>
<dbReference type="AlphaFoldDB" id="X1JCJ5"/>
<keyword evidence="2" id="KW-1003">Cell membrane</keyword>
<dbReference type="InterPro" id="IPR027417">
    <property type="entry name" value="P-loop_NTPase"/>
</dbReference>
<proteinExistence type="predicted"/>
<keyword evidence="4" id="KW-0067">ATP-binding</keyword>
<dbReference type="GO" id="GO:0016887">
    <property type="term" value="F:ATP hydrolysis activity"/>
    <property type="evidence" value="ECO:0007669"/>
    <property type="project" value="InterPro"/>
</dbReference>
<accession>X1JCJ5</accession>
<sequence length="270" mass="29391">QGLAVGVSMIYQDLDLAEHLTVAENVFLGNEPKGRLPFTVDYKAMVKRTEELAKSFSFDIDPTAVVSQLPTGDCQVAAIIKALARKASIIIMDEPTSSLSETEVGRLFEVVRQLREKGISVIYISHRLEEIIGLADDVTVLRDGRVVHSESVTKLDIARIVRYMVGRELTEFFPARDVKPGDVRVRVDNLSSDSRIKEVSFYLAAGEIVGMAGLVGAGRTEVARAIFGVDKKASGSIVLDNKELSINSPADAISNGIALLTEDRKRTGLC</sequence>
<dbReference type="EMBL" id="BARU01026841">
    <property type="protein sequence ID" value="GAH67458.1"/>
    <property type="molecule type" value="Genomic_DNA"/>
</dbReference>
<reference evidence="8" key="1">
    <citation type="journal article" date="2014" name="Front. Microbiol.">
        <title>High frequency of phylogenetically diverse reductive dehalogenase-homologous genes in deep subseafloor sedimentary metagenomes.</title>
        <authorList>
            <person name="Kawai M."/>
            <person name="Futagami T."/>
            <person name="Toyoda A."/>
            <person name="Takaki Y."/>
            <person name="Nishi S."/>
            <person name="Hori S."/>
            <person name="Arai W."/>
            <person name="Tsubouchi T."/>
            <person name="Morono Y."/>
            <person name="Uchiyama I."/>
            <person name="Ito T."/>
            <person name="Fujiyama A."/>
            <person name="Inagaki F."/>
            <person name="Takami H."/>
        </authorList>
    </citation>
    <scope>NUCLEOTIDE SEQUENCE</scope>
    <source>
        <strain evidence="8">Expedition CK06-06</strain>
    </source>
</reference>
<evidence type="ECO:0000256" key="1">
    <source>
        <dbReference type="ARBA" id="ARBA00022448"/>
    </source>
</evidence>
<feature type="domain" description="ABC transporter" evidence="7">
    <location>
        <begin position="197"/>
        <end position="263"/>
    </location>
</feature>
<comment type="caution">
    <text evidence="8">The sequence shown here is derived from an EMBL/GenBank/DDBJ whole genome shotgun (WGS) entry which is preliminary data.</text>
</comment>
<name>X1JCJ5_9ZZZZ</name>
<feature type="non-terminal residue" evidence="8">
    <location>
        <position position="270"/>
    </location>
</feature>
<dbReference type="PANTHER" id="PTHR43790:SF3">
    <property type="entry name" value="D-ALLOSE IMPORT ATP-BINDING PROTEIN ALSA-RELATED"/>
    <property type="match status" value="1"/>
</dbReference>
<dbReference type="InterPro" id="IPR050107">
    <property type="entry name" value="ABC_carbohydrate_import_ATPase"/>
</dbReference>
<evidence type="ECO:0000256" key="4">
    <source>
        <dbReference type="ARBA" id="ARBA00022840"/>
    </source>
</evidence>
<evidence type="ECO:0000256" key="2">
    <source>
        <dbReference type="ARBA" id="ARBA00022475"/>
    </source>
</evidence>
<dbReference type="PANTHER" id="PTHR43790">
    <property type="entry name" value="CARBOHYDRATE TRANSPORT ATP-BINDING PROTEIN MG119-RELATED"/>
    <property type="match status" value="1"/>
</dbReference>
<keyword evidence="1" id="KW-0813">Transport</keyword>
<evidence type="ECO:0000256" key="5">
    <source>
        <dbReference type="ARBA" id="ARBA00022967"/>
    </source>
</evidence>
<feature type="non-terminal residue" evidence="8">
    <location>
        <position position="1"/>
    </location>
</feature>
<keyword evidence="6" id="KW-0472">Membrane</keyword>
<evidence type="ECO:0000313" key="8">
    <source>
        <dbReference type="EMBL" id="GAH67458.1"/>
    </source>
</evidence>